<dbReference type="AlphaFoldDB" id="A0A6J4RDB7"/>
<keyword evidence="1" id="KW-0472">Membrane</keyword>
<reference evidence="2" key="1">
    <citation type="submission" date="2020-02" db="EMBL/GenBank/DDBJ databases">
        <authorList>
            <person name="Meier V. D."/>
        </authorList>
    </citation>
    <scope>NUCLEOTIDE SEQUENCE</scope>
    <source>
        <strain evidence="2">AVDCRST_MAG65</strain>
    </source>
</reference>
<dbReference type="EMBL" id="CADCVL010000112">
    <property type="protein sequence ID" value="CAA9469577.1"/>
    <property type="molecule type" value="Genomic_DNA"/>
</dbReference>
<keyword evidence="1" id="KW-1133">Transmembrane helix</keyword>
<protein>
    <submittedName>
        <fullName evidence="2">Uncharacterized protein</fullName>
    </submittedName>
</protein>
<gene>
    <name evidence="2" type="ORF">AVDCRST_MAG65-646</name>
</gene>
<accession>A0A6J4RDB7</accession>
<evidence type="ECO:0000256" key="1">
    <source>
        <dbReference type="SAM" id="Phobius"/>
    </source>
</evidence>
<keyword evidence="1" id="KW-0812">Transmembrane</keyword>
<proteinExistence type="predicted"/>
<name>A0A6J4RDB7_9ACTN</name>
<evidence type="ECO:0000313" key="2">
    <source>
        <dbReference type="EMBL" id="CAA9469577.1"/>
    </source>
</evidence>
<feature type="transmembrane region" description="Helical" evidence="1">
    <location>
        <begin position="221"/>
        <end position="241"/>
    </location>
</feature>
<organism evidence="2">
    <name type="scientific">uncultured Solirubrobacteraceae bacterium</name>
    <dbReference type="NCBI Taxonomy" id="1162706"/>
    <lineage>
        <taxon>Bacteria</taxon>
        <taxon>Bacillati</taxon>
        <taxon>Actinomycetota</taxon>
        <taxon>Thermoleophilia</taxon>
        <taxon>Solirubrobacterales</taxon>
        <taxon>Solirubrobacteraceae</taxon>
        <taxon>environmental samples</taxon>
    </lineage>
</organism>
<sequence length="247" mass="27164">MDLRRAATRRRKAETVIASPARHTVMDDGGAVRSVQVAHITLPRSALEAMWSPMYLERLARTYWTFLSRATLGLVRVSYSAGDRAVVLIGRPAVLLRFGPPEYLLTRDGGVVRWRIDSGLLVAREGRGGDGFLALEVRRRPSPLAGQARVEVEVEVANFYPALASWLTRGFYKATQSRIHVLVAHSFLRSLASLELQRSAVGRFDPLPVEAPPDTPKRVEAGHWLAALVVVGAAVAAVIALSRRRQA</sequence>